<protein>
    <recommendedName>
        <fullName evidence="2">YhaN AAA domain-containing protein</fullName>
    </recommendedName>
</protein>
<dbReference type="OrthoDB" id="9764467at2"/>
<reference evidence="3 4" key="1">
    <citation type="journal article" date="2014" name="Genome Announc.">
        <title>Draft Genome Sequence of Lutibaculum baratangense Strain AMV1T, Isolated from a Mud Volcano in Andamans, India.</title>
        <authorList>
            <person name="Singh A."/>
            <person name="Sreenivas A."/>
            <person name="Sathyanarayana Reddy G."/>
            <person name="Pinnaka A.K."/>
            <person name="Shivaji S."/>
        </authorList>
    </citation>
    <scope>NUCLEOTIDE SEQUENCE [LARGE SCALE GENOMIC DNA]</scope>
    <source>
        <strain evidence="3 4">AMV1</strain>
    </source>
</reference>
<dbReference type="RefSeq" id="WP_023433844.1">
    <property type="nucleotide sequence ID" value="NZ_AWXZ01000040.1"/>
</dbReference>
<evidence type="ECO:0000313" key="3">
    <source>
        <dbReference type="EMBL" id="ESR22598.1"/>
    </source>
</evidence>
<evidence type="ECO:0000259" key="2">
    <source>
        <dbReference type="Pfam" id="PF13514"/>
    </source>
</evidence>
<dbReference type="PATRIC" id="fig|631454.5.peg.3687"/>
<dbReference type="Proteomes" id="UP000017819">
    <property type="component" value="Unassembled WGS sequence"/>
</dbReference>
<dbReference type="Pfam" id="PF13514">
    <property type="entry name" value="AAA_27"/>
    <property type="match status" value="1"/>
</dbReference>
<keyword evidence="4" id="KW-1185">Reference proteome</keyword>
<feature type="coiled-coil region" evidence="1">
    <location>
        <begin position="276"/>
        <end position="303"/>
    </location>
</feature>
<dbReference type="eggNOG" id="COG4717">
    <property type="taxonomic scope" value="Bacteria"/>
</dbReference>
<dbReference type="InterPro" id="IPR027417">
    <property type="entry name" value="P-loop_NTPase"/>
</dbReference>
<accession>V4T7K3</accession>
<dbReference type="SUPFAM" id="SSF52540">
    <property type="entry name" value="P-loop containing nucleoside triphosphate hydrolases"/>
    <property type="match status" value="1"/>
</dbReference>
<evidence type="ECO:0000313" key="4">
    <source>
        <dbReference type="Proteomes" id="UP000017819"/>
    </source>
</evidence>
<comment type="caution">
    <text evidence="3">The sequence shown here is derived from an EMBL/GenBank/DDBJ whole genome shotgun (WGS) entry which is preliminary data.</text>
</comment>
<gene>
    <name evidence="3" type="ORF">N177_3734</name>
</gene>
<dbReference type="EMBL" id="AWXZ01000040">
    <property type="protein sequence ID" value="ESR22598.1"/>
    <property type="molecule type" value="Genomic_DNA"/>
</dbReference>
<dbReference type="PANTHER" id="PTHR41259:SF1">
    <property type="entry name" value="DOUBLE-STRAND BREAK REPAIR RAD50 ATPASE, PUTATIVE-RELATED"/>
    <property type="match status" value="1"/>
</dbReference>
<name>V4T7K3_9HYPH</name>
<evidence type="ECO:0000256" key="1">
    <source>
        <dbReference type="SAM" id="Coils"/>
    </source>
</evidence>
<dbReference type="InterPro" id="IPR038734">
    <property type="entry name" value="YhaN_AAA"/>
</dbReference>
<keyword evidence="1" id="KW-0175">Coiled coil</keyword>
<dbReference type="STRING" id="631454.N177_3734"/>
<feature type="domain" description="YhaN AAA" evidence="2">
    <location>
        <begin position="1"/>
        <end position="208"/>
    </location>
</feature>
<dbReference type="AlphaFoldDB" id="V4T7K3"/>
<organism evidence="3 4">
    <name type="scientific">Lutibaculum baratangense AMV1</name>
    <dbReference type="NCBI Taxonomy" id="631454"/>
    <lineage>
        <taxon>Bacteria</taxon>
        <taxon>Pseudomonadati</taxon>
        <taxon>Pseudomonadota</taxon>
        <taxon>Alphaproteobacteria</taxon>
        <taxon>Hyphomicrobiales</taxon>
        <taxon>Tepidamorphaceae</taxon>
        <taxon>Lutibaculum</taxon>
    </lineage>
</organism>
<dbReference type="Gene3D" id="3.40.50.300">
    <property type="entry name" value="P-loop containing nucleotide triphosphate hydrolases"/>
    <property type="match status" value="2"/>
</dbReference>
<dbReference type="PANTHER" id="PTHR41259">
    <property type="entry name" value="DOUBLE-STRAND BREAK REPAIR RAD50 ATPASE, PUTATIVE-RELATED"/>
    <property type="match status" value="1"/>
</dbReference>
<proteinExistence type="predicted"/>
<feature type="coiled-coil region" evidence="1">
    <location>
        <begin position="208"/>
        <end position="242"/>
    </location>
</feature>
<feature type="coiled-coil region" evidence="1">
    <location>
        <begin position="483"/>
        <end position="524"/>
    </location>
</feature>
<sequence>MRFERLHLLRYGALSDRTLGFRPDARLHLVYGPNEAGKTSALAAISDLLFGFPHLKAYDFVHDAASLRVAATLEARDGSVLSFRRRRGNKSTLLADDDNEAALRDDALAPFLGSLTREVFERAFGLDSQRLRRGADEMLRSDGELGSMLFAASSGLSGLSGLKSDLDAEAGQIFAPRASKDRLFYQALARHEEARRAERESELSATRWKALNQEIDDLRLQYDELADAKARLRTRVSRLETLRTLQPIVAEIDGDEARLAEYGDLAGLPAGFASDLEGRLDEAERAQRAFAAAEEQVARCREQLGRIVVDRALLQEAEAVSALFGRSGDYAGKARDIPRIVAERDDYEAQLVQISRRLGVGRDELEARLPSDAAIARAQALVAEGRRLAEDRASMKRRLQEERETLARLDDEKPTEALVDPRPWRDRLLALGPDLRLVEGRAEREASIRGERRRIAEDAARLEPAVVELDRLAQAAMPSLETMARQHEDIAALDRKLEALRARQAEAEERLARLRSAIAETERSGVVPTDAAIREAREARDAGFATLADALLGRRPLAAEGAHGEIERFGALVREADRLADAALSDAERVVTHAARLSEVEALAEAGRGLDEEAASLEARREALLDAFAGPLRRLGLEPGGTEPMLGWRRSLDALLEDRRRLLAEEDAVAGLAALEDRMRPALEEIAAAVGLAAGSLPVPAMARAAEDRLRHLGEAWTESRTQAGRREDCLRRIAKLEADGEALAGDEEGWRRRFAEGAGAIGLAASAGADEASVALGLWEKVPAILRERDNRARRVAGMERDIDAFTAAAGDFVARLAPDLAGLPPLHQVERLNERAQAARTAMAQERDARASLQEGEVALQARSQEVEAARAARDALLDACPQGADPADLVRRLRERDGLREELRKCRTRLAEVAAGAAETEVREDLTDFDRERAGIEIETLKKEEARLDGEMNEVFAALSERRRERERLDASGGAERAAFEKNAAEVEAVEAARRWAVLRLASGLLSAAIERHRDRQSDPVMRRAGELFSILTGGSFAALRQEYDKDDQPQLVGVRPSGERVDVAGLSDGTRDQLYLALRLAFLEDYATRNEPAPFIGDDIFQTFDDDRTAAGLRTLAAASGSFQPILFAHHRSVVDIARDVLGTDADIIEL</sequence>